<dbReference type="EMBL" id="FXAZ01000001">
    <property type="protein sequence ID" value="SMG09359.1"/>
    <property type="molecule type" value="Genomic_DNA"/>
</dbReference>
<dbReference type="OrthoDB" id="9793135at2"/>
<evidence type="ECO:0000313" key="4">
    <source>
        <dbReference type="Proteomes" id="UP000193834"/>
    </source>
</evidence>
<proteinExistence type="predicted"/>
<name>A0A1X7I565_9BACL</name>
<reference evidence="3 4" key="1">
    <citation type="submission" date="2017-04" db="EMBL/GenBank/DDBJ databases">
        <authorList>
            <person name="Afonso C.L."/>
            <person name="Miller P.J."/>
            <person name="Scott M.A."/>
            <person name="Spackman E."/>
            <person name="Goraichik I."/>
            <person name="Dimitrov K.M."/>
            <person name="Suarez D.L."/>
            <person name="Swayne D.E."/>
        </authorList>
    </citation>
    <scope>NUCLEOTIDE SEQUENCE [LARGE SCALE GENOMIC DNA]</scope>
    <source>
        <strain evidence="3 4">11</strain>
    </source>
</reference>
<evidence type="ECO:0000256" key="1">
    <source>
        <dbReference type="SAM" id="MobiDB-lite"/>
    </source>
</evidence>
<feature type="signal peptide" evidence="2">
    <location>
        <begin position="1"/>
        <end position="30"/>
    </location>
</feature>
<dbReference type="STRING" id="1852522.SAMN06295960_0125"/>
<feature type="region of interest" description="Disordered" evidence="1">
    <location>
        <begin position="32"/>
        <end position="99"/>
    </location>
</feature>
<dbReference type="Proteomes" id="UP000193834">
    <property type="component" value="Unassembled WGS sequence"/>
</dbReference>
<feature type="chain" id="PRO_5013027620" evidence="2">
    <location>
        <begin position="31"/>
        <end position="827"/>
    </location>
</feature>
<feature type="compositionally biased region" description="Basic and acidic residues" evidence="1">
    <location>
        <begin position="48"/>
        <end position="87"/>
    </location>
</feature>
<evidence type="ECO:0000313" key="3">
    <source>
        <dbReference type="EMBL" id="SMG09359.1"/>
    </source>
</evidence>
<keyword evidence="4" id="KW-1185">Reference proteome</keyword>
<organism evidence="3 4">
    <name type="scientific">Paenibacillus aquistagni</name>
    <dbReference type="NCBI Taxonomy" id="1852522"/>
    <lineage>
        <taxon>Bacteria</taxon>
        <taxon>Bacillati</taxon>
        <taxon>Bacillota</taxon>
        <taxon>Bacilli</taxon>
        <taxon>Bacillales</taxon>
        <taxon>Paenibacillaceae</taxon>
        <taxon>Paenibacillus</taxon>
    </lineage>
</organism>
<evidence type="ECO:0000256" key="2">
    <source>
        <dbReference type="SAM" id="SignalP"/>
    </source>
</evidence>
<dbReference type="RefSeq" id="WP_085492434.1">
    <property type="nucleotide sequence ID" value="NZ_FXAZ01000001.1"/>
</dbReference>
<gene>
    <name evidence="3" type="ORF">SAMN06295960_0125</name>
</gene>
<accession>A0A1X7I565</accession>
<dbReference type="Pfam" id="PF18952">
    <property type="entry name" value="DUF5696"/>
    <property type="match status" value="1"/>
</dbReference>
<dbReference type="InterPro" id="IPR043751">
    <property type="entry name" value="DUF5696"/>
</dbReference>
<feature type="compositionally biased region" description="Polar residues" evidence="1">
    <location>
        <begin position="90"/>
        <end position="99"/>
    </location>
</feature>
<protein>
    <submittedName>
        <fullName evidence="3">Uncharacterized protein</fullName>
    </submittedName>
</protein>
<dbReference type="AlphaFoldDB" id="A0A1X7I565"/>
<sequence length="827" mass="92871">MRVPARLKRMLILTLIVAMTSATIVTYSNAAKTNESTEDKAQGTQAAIKEEMADQRDQADSKEAAKVSDEAIEAGKQEDSQAGKDAGKTTAASASEQAKQPAKNSYASLFPADQAFQLASENEKLALLVDRKTGHFIVKDKRSGQEWRSFPDSYGWNDKDNTNAWKKHMQSPLFIKYVEFNVRKDQMKETNVIDQKAAIEQFEMTDSGFKLTFEMSNIGFVVPIEVSLHDDYVETKIIEDGFKDGKSEEEMKAYEEETEKKDKNARIAALRLYPFLGAYTSEQEDGYLFIPDGPGTLIQFQKDRPPNNNFYFERVYGEDYAFSNNNNSFSIREPIRMPVFGIKAQDQALLAVIQEGAVYGNVLAAPSKSMNQYNWATAEFTYRQRFFQPTDKRKRNGFQTFNKDRTAGDRSVRYYFLDGKSHAANYVGMASRYRQVLMEDEGLTRIQLENGGIRLPIHLLGADSKEGFLWDSYESLTTTGQAEEMINELTAVGVKKMSITYSGWQKGGISDYGGHFPVDKGIGGNEGMKHFIAYAHNKGHTVTLDASSYTFNNTGRDGFRSSRDGLQDLGSVVIQYGGRREAFRTLVSPRFMEKVFLKDFEKVKQLGADAMAFGDGMGALLNSDFNDRYASTREEVKQLQENLFGQSVDLLGSAQADSANAYAWKYVNHLSGVPIENSFDLFVDETVPFMQIALHGLISYSSEFANISDNYTAYLLKNVEYGSIPSFMLTYAASQDLIGTRSLYNFYSTHYKDWAEEVAMQYSRFNDALHDVQDQMIVHHQALAAGVYETTYENGKRIIVNYNETPFNQGGVQVKAQDFAVVKGGGA</sequence>
<keyword evidence="2" id="KW-0732">Signal</keyword>